<keyword evidence="1" id="KW-0732">Signal</keyword>
<dbReference type="OrthoDB" id="1089471at2"/>
<reference evidence="2 3" key="1">
    <citation type="submission" date="2018-05" db="EMBL/GenBank/DDBJ databases">
        <title>Marinifilum breve JC075T sp. nov., a marine bacterium isolated from Yongle Blue Hole in the South China Sea.</title>
        <authorList>
            <person name="Fu T."/>
        </authorList>
    </citation>
    <scope>NUCLEOTIDE SEQUENCE [LARGE SCALE GENOMIC DNA]</scope>
    <source>
        <strain evidence="2 3">JC075</strain>
    </source>
</reference>
<dbReference type="EMBL" id="QFLI01000006">
    <property type="protein sequence ID" value="PXX99210.1"/>
    <property type="molecule type" value="Genomic_DNA"/>
</dbReference>
<protein>
    <submittedName>
        <fullName evidence="2">Lysyl endopeptidase</fullName>
    </submittedName>
</protein>
<dbReference type="PROSITE" id="PS51257">
    <property type="entry name" value="PROKAR_LIPOPROTEIN"/>
    <property type="match status" value="1"/>
</dbReference>
<feature type="signal peptide" evidence="1">
    <location>
        <begin position="1"/>
        <end position="21"/>
    </location>
</feature>
<sequence>MTILKKLFYILILIGVASCNSCDKSDSNTDARKEEVPSPPAGKYSAIFGGGPFYTGGMEVINDLKSSGFSTVILWTIHIKEDGSMNYNDTPIINSKGEFIGDPEWKSRLEQLATAPTSVDRIELGIGAWGAQSWQVIKDLITKDGTGPDTKLYKAIQKLQDITGATAINYDDEVTFDVASTVEFTLMLADMGLKVGLCPYNETEYWKSVYEQVEAKKPGTIDRVYLQCYAGGAKNKPSEWNQYFGKLKVSYGLWCRNGENCQNGDNPATIGEKITSEKENIDGGFIWLYDDIQKCAAYGKSSSYAKAINDGLK</sequence>
<evidence type="ECO:0000256" key="1">
    <source>
        <dbReference type="SAM" id="SignalP"/>
    </source>
</evidence>
<organism evidence="2 3">
    <name type="scientific">Marinifilum breve</name>
    <dbReference type="NCBI Taxonomy" id="2184082"/>
    <lineage>
        <taxon>Bacteria</taxon>
        <taxon>Pseudomonadati</taxon>
        <taxon>Bacteroidota</taxon>
        <taxon>Bacteroidia</taxon>
        <taxon>Marinilabiliales</taxon>
        <taxon>Marinifilaceae</taxon>
    </lineage>
</organism>
<evidence type="ECO:0000313" key="2">
    <source>
        <dbReference type="EMBL" id="PXX99210.1"/>
    </source>
</evidence>
<evidence type="ECO:0000313" key="3">
    <source>
        <dbReference type="Proteomes" id="UP000248079"/>
    </source>
</evidence>
<feature type="chain" id="PRO_5015858477" evidence="1">
    <location>
        <begin position="22"/>
        <end position="313"/>
    </location>
</feature>
<gene>
    <name evidence="2" type="ORF">DF185_15145</name>
</gene>
<name>A0A2V3ZVT5_9BACT</name>
<dbReference type="Proteomes" id="UP000248079">
    <property type="component" value="Unassembled WGS sequence"/>
</dbReference>
<keyword evidence="3" id="KW-1185">Reference proteome</keyword>
<comment type="caution">
    <text evidence="2">The sequence shown here is derived from an EMBL/GenBank/DDBJ whole genome shotgun (WGS) entry which is preliminary data.</text>
</comment>
<accession>A0A2V3ZVT5</accession>
<dbReference type="RefSeq" id="WP_110361602.1">
    <property type="nucleotide sequence ID" value="NZ_QFLI01000006.1"/>
</dbReference>
<dbReference type="AlphaFoldDB" id="A0A2V3ZVT5"/>
<proteinExistence type="predicted"/>